<evidence type="ECO:0000256" key="2">
    <source>
        <dbReference type="ARBA" id="ARBA00008661"/>
    </source>
</evidence>
<evidence type="ECO:0000313" key="12">
    <source>
        <dbReference type="EMBL" id="RUS74861.1"/>
    </source>
</evidence>
<evidence type="ECO:0000256" key="5">
    <source>
        <dbReference type="ARBA" id="ARBA00022692"/>
    </source>
</evidence>
<keyword evidence="10" id="KW-0325">Glycoprotein</keyword>
<keyword evidence="8 11" id="KW-0333">Golgi apparatus</keyword>
<protein>
    <recommendedName>
        <fullName evidence="11">Hexosyltransferase</fullName>
        <ecNumber evidence="11">2.4.1.-</ecNumber>
    </recommendedName>
</protein>
<keyword evidence="13" id="KW-1185">Reference proteome</keyword>
<evidence type="ECO:0000256" key="3">
    <source>
        <dbReference type="ARBA" id="ARBA00022676"/>
    </source>
</evidence>
<keyword evidence="3 11" id="KW-0328">Glycosyltransferase</keyword>
<keyword evidence="4" id="KW-0808">Transferase</keyword>
<proteinExistence type="inferred from homology"/>
<evidence type="ECO:0000256" key="9">
    <source>
        <dbReference type="ARBA" id="ARBA00023136"/>
    </source>
</evidence>
<feature type="transmembrane region" description="Helical" evidence="11">
    <location>
        <begin position="22"/>
        <end position="46"/>
    </location>
</feature>
<dbReference type="FunFam" id="3.90.550.50:FF:000001">
    <property type="entry name" value="Hexosyltransferase"/>
    <property type="match status" value="1"/>
</dbReference>
<dbReference type="PANTHER" id="PTHR11214">
    <property type="entry name" value="BETA-1,3-N-ACETYLGLUCOSAMINYLTRANSFERASE"/>
    <property type="match status" value="1"/>
</dbReference>
<comment type="subcellular location">
    <subcellularLocation>
        <location evidence="1 11">Golgi apparatus membrane</location>
        <topology evidence="1 11">Single-pass type II membrane protein</topology>
    </subcellularLocation>
</comment>
<keyword evidence="6 11" id="KW-0735">Signal-anchor</keyword>
<dbReference type="InterPro" id="IPR002659">
    <property type="entry name" value="Glyco_trans_31"/>
</dbReference>
<dbReference type="OrthoDB" id="5512589at2759"/>
<dbReference type="PANTHER" id="PTHR11214:SF314">
    <property type="entry name" value="HEXOSYLTRANSFERASE"/>
    <property type="match status" value="1"/>
</dbReference>
<gene>
    <name evidence="12" type="ORF">EGW08_017385</name>
</gene>
<dbReference type="STRING" id="188477.A0A3S1H9G9"/>
<evidence type="ECO:0000256" key="6">
    <source>
        <dbReference type="ARBA" id="ARBA00022968"/>
    </source>
</evidence>
<dbReference type="GO" id="GO:0000139">
    <property type="term" value="C:Golgi membrane"/>
    <property type="evidence" value="ECO:0007669"/>
    <property type="project" value="UniProtKB-SubCell"/>
</dbReference>
<comment type="caution">
    <text evidence="12">The sequence shown here is derived from an EMBL/GenBank/DDBJ whole genome shotgun (WGS) entry which is preliminary data.</text>
</comment>
<evidence type="ECO:0000256" key="10">
    <source>
        <dbReference type="ARBA" id="ARBA00023180"/>
    </source>
</evidence>
<dbReference type="GO" id="GO:0006493">
    <property type="term" value="P:protein O-linked glycosylation"/>
    <property type="evidence" value="ECO:0007669"/>
    <property type="project" value="TreeGrafter"/>
</dbReference>
<dbReference type="AlphaFoldDB" id="A0A3S1H9G9"/>
<evidence type="ECO:0000256" key="1">
    <source>
        <dbReference type="ARBA" id="ARBA00004323"/>
    </source>
</evidence>
<evidence type="ECO:0000256" key="4">
    <source>
        <dbReference type="ARBA" id="ARBA00022679"/>
    </source>
</evidence>
<keyword evidence="7 11" id="KW-1133">Transmembrane helix</keyword>
<dbReference type="EMBL" id="RQTK01000793">
    <property type="protein sequence ID" value="RUS74861.1"/>
    <property type="molecule type" value="Genomic_DNA"/>
</dbReference>
<dbReference type="Pfam" id="PF01762">
    <property type="entry name" value="Galactosyl_T"/>
    <property type="match status" value="1"/>
</dbReference>
<dbReference type="EC" id="2.4.1.-" evidence="11"/>
<sequence>MEGWKFCTESILYWWRPIKNLLPVRVCMGLFLCVACCIAGYHVVLLSHRPHSSLRQLLTVLTVSSTARIDVGNASGADTDYRPATKDRPSTTEKARTVPLTSMIGKFMNRDFFHDVIFPGVTCAGRDVELVICVSVKRDAWARRNAIRHTWGSYGQSGAAPGIDLKISTSTGNNDTARATGDILLVFFIGSSSLLSAKDEQERINQEAKVHGDIYQADFIDTYENLTLKSVSILRFVALQCPTARYVVKVDDDVYLNVPYLLIQLRNQTKVFSDLKNLTDNNSPPFAYGLEFVGAAVIRKKTSKWYTPRRMYRGKLFPRYLSGTAYSMSGSAVQQLYLASMRIPFLSMEDVFVTGLCAKRANVVLVGDDRFAIYKRTPTGCNFRTNITGHEYTIKELHTIHKQLRDPSLNCD</sequence>
<accession>A0A3S1H9G9</accession>
<dbReference type="Proteomes" id="UP000271974">
    <property type="component" value="Unassembled WGS sequence"/>
</dbReference>
<reference evidence="12 13" key="1">
    <citation type="submission" date="2019-01" db="EMBL/GenBank/DDBJ databases">
        <title>A draft genome assembly of the solar-powered sea slug Elysia chlorotica.</title>
        <authorList>
            <person name="Cai H."/>
            <person name="Li Q."/>
            <person name="Fang X."/>
            <person name="Li J."/>
            <person name="Curtis N.E."/>
            <person name="Altenburger A."/>
            <person name="Shibata T."/>
            <person name="Feng M."/>
            <person name="Maeda T."/>
            <person name="Schwartz J.A."/>
            <person name="Shigenobu S."/>
            <person name="Lundholm N."/>
            <person name="Nishiyama T."/>
            <person name="Yang H."/>
            <person name="Hasebe M."/>
            <person name="Li S."/>
            <person name="Pierce S.K."/>
            <person name="Wang J."/>
        </authorList>
    </citation>
    <scope>NUCLEOTIDE SEQUENCE [LARGE SCALE GENOMIC DNA]</scope>
    <source>
        <strain evidence="12">EC2010</strain>
        <tissue evidence="12">Whole organism of an adult</tissue>
    </source>
</reference>
<dbReference type="GO" id="GO:0016758">
    <property type="term" value="F:hexosyltransferase activity"/>
    <property type="evidence" value="ECO:0007669"/>
    <property type="project" value="InterPro"/>
</dbReference>
<keyword evidence="5 11" id="KW-0812">Transmembrane</keyword>
<evidence type="ECO:0000313" key="13">
    <source>
        <dbReference type="Proteomes" id="UP000271974"/>
    </source>
</evidence>
<dbReference type="Gene3D" id="3.90.550.50">
    <property type="match status" value="1"/>
</dbReference>
<organism evidence="12 13">
    <name type="scientific">Elysia chlorotica</name>
    <name type="common">Eastern emerald elysia</name>
    <name type="synonym">Sea slug</name>
    <dbReference type="NCBI Taxonomy" id="188477"/>
    <lineage>
        <taxon>Eukaryota</taxon>
        <taxon>Metazoa</taxon>
        <taxon>Spiralia</taxon>
        <taxon>Lophotrochozoa</taxon>
        <taxon>Mollusca</taxon>
        <taxon>Gastropoda</taxon>
        <taxon>Heterobranchia</taxon>
        <taxon>Euthyneura</taxon>
        <taxon>Panpulmonata</taxon>
        <taxon>Sacoglossa</taxon>
        <taxon>Placobranchoidea</taxon>
        <taxon>Plakobranchidae</taxon>
        <taxon>Elysia</taxon>
    </lineage>
</organism>
<evidence type="ECO:0000256" key="7">
    <source>
        <dbReference type="ARBA" id="ARBA00022989"/>
    </source>
</evidence>
<name>A0A3S1H9G9_ELYCH</name>
<keyword evidence="9 11" id="KW-0472">Membrane</keyword>
<comment type="similarity">
    <text evidence="2 11">Belongs to the glycosyltransferase 31 family.</text>
</comment>
<evidence type="ECO:0000256" key="8">
    <source>
        <dbReference type="ARBA" id="ARBA00023034"/>
    </source>
</evidence>
<evidence type="ECO:0000256" key="11">
    <source>
        <dbReference type="RuleBase" id="RU363063"/>
    </source>
</evidence>